<reference evidence="1 2" key="1">
    <citation type="submission" date="2013-11" db="EMBL/GenBank/DDBJ databases">
        <title>The Genome Sequence of Phytophthora parasitica P1976.</title>
        <authorList>
            <consortium name="The Broad Institute Genomics Platform"/>
            <person name="Russ C."/>
            <person name="Tyler B."/>
            <person name="Panabieres F."/>
            <person name="Shan W."/>
            <person name="Tripathy S."/>
            <person name="Grunwald N."/>
            <person name="Machado M."/>
            <person name="Johnson C.S."/>
            <person name="Walker B."/>
            <person name="Young S."/>
            <person name="Zeng Q."/>
            <person name="Gargeya S."/>
            <person name="Fitzgerald M."/>
            <person name="Haas B."/>
            <person name="Abouelleil A."/>
            <person name="Allen A.W."/>
            <person name="Alvarado L."/>
            <person name="Arachchi H.M."/>
            <person name="Berlin A.M."/>
            <person name="Chapman S.B."/>
            <person name="Gainer-Dewar J."/>
            <person name="Goldberg J."/>
            <person name="Griggs A."/>
            <person name="Gujja S."/>
            <person name="Hansen M."/>
            <person name="Howarth C."/>
            <person name="Imamovic A."/>
            <person name="Ireland A."/>
            <person name="Larimer J."/>
            <person name="McCowan C."/>
            <person name="Murphy C."/>
            <person name="Pearson M."/>
            <person name="Poon T.W."/>
            <person name="Priest M."/>
            <person name="Roberts A."/>
            <person name="Saif S."/>
            <person name="Shea T."/>
            <person name="Sisk P."/>
            <person name="Sykes S."/>
            <person name="Wortman J."/>
            <person name="Nusbaum C."/>
            <person name="Birren B."/>
        </authorList>
    </citation>
    <scope>NUCLEOTIDE SEQUENCE [LARGE SCALE GENOMIC DNA]</scope>
    <source>
        <strain evidence="1 2">P1976</strain>
    </source>
</reference>
<dbReference type="Proteomes" id="UP000028582">
    <property type="component" value="Unassembled WGS sequence"/>
</dbReference>
<dbReference type="AlphaFoldDB" id="A0A081AQ57"/>
<evidence type="ECO:0000313" key="1">
    <source>
        <dbReference type="EMBL" id="ETO81018.1"/>
    </source>
</evidence>
<comment type="caution">
    <text evidence="1">The sequence shown here is derived from an EMBL/GenBank/DDBJ whole genome shotgun (WGS) entry which is preliminary data.</text>
</comment>
<protein>
    <submittedName>
        <fullName evidence="1">Uncharacterized protein</fullName>
    </submittedName>
</protein>
<organism evidence="1 2">
    <name type="scientific">Phytophthora nicotianae P1976</name>
    <dbReference type="NCBI Taxonomy" id="1317066"/>
    <lineage>
        <taxon>Eukaryota</taxon>
        <taxon>Sar</taxon>
        <taxon>Stramenopiles</taxon>
        <taxon>Oomycota</taxon>
        <taxon>Peronosporomycetes</taxon>
        <taxon>Peronosporales</taxon>
        <taxon>Peronosporaceae</taxon>
        <taxon>Phytophthora</taxon>
    </lineage>
</organism>
<gene>
    <name evidence="1" type="ORF">F444_04604</name>
</gene>
<proteinExistence type="predicted"/>
<evidence type="ECO:0000313" key="2">
    <source>
        <dbReference type="Proteomes" id="UP000028582"/>
    </source>
</evidence>
<accession>A0A081AQ57</accession>
<sequence length="86" mass="9459">MWDGVVKCYQLLGKPMHAEKPAALMVAPPSLQPNKDALPQPEAVSVRIIVVAQRKAMLQFTCNYSLPLLLDCSVLKPGGQFARRNV</sequence>
<name>A0A081AQ57_PHYNI</name>
<dbReference type="EMBL" id="ANJA01000924">
    <property type="protein sequence ID" value="ETO81018.1"/>
    <property type="molecule type" value="Genomic_DNA"/>
</dbReference>